<dbReference type="Gene3D" id="3.40.50.720">
    <property type="entry name" value="NAD(P)-binding Rossmann-like Domain"/>
    <property type="match status" value="2"/>
</dbReference>
<reference evidence="4 5" key="1">
    <citation type="submission" date="2017-09" db="EMBL/GenBank/DDBJ databases">
        <title>Biodiversity and function of Thalassospira species in the particle-attached aromatic-hydrocarbon-degrading consortia from the surface seawater of the China South Sea.</title>
        <authorList>
            <person name="Dong C."/>
            <person name="Lai Q."/>
            <person name="Shao Z."/>
        </authorList>
    </citation>
    <scope>NUCLEOTIDE SEQUENCE [LARGE SCALE GENOMIC DNA]</scope>
    <source>
        <strain evidence="4 5">139Z-12</strain>
    </source>
</reference>
<keyword evidence="1" id="KW-0560">Oxidoreductase</keyword>
<dbReference type="PANTHER" id="PTHR43333">
    <property type="entry name" value="2-HACID_DH_C DOMAIN-CONTAINING PROTEIN"/>
    <property type="match status" value="1"/>
</dbReference>
<feature type="domain" description="D-isomer specific 2-hydroxyacid dehydrogenase NAD-binding" evidence="3">
    <location>
        <begin position="112"/>
        <end position="283"/>
    </location>
</feature>
<accession>A0A2N3L7G7</accession>
<gene>
    <name evidence="4" type="ORF">COO92_07850</name>
</gene>
<proteinExistence type="predicted"/>
<dbReference type="InterPro" id="IPR006140">
    <property type="entry name" value="D-isomer_DH_NAD-bd"/>
</dbReference>
<keyword evidence="5" id="KW-1185">Reference proteome</keyword>
<dbReference type="PANTHER" id="PTHR43333:SF1">
    <property type="entry name" value="D-ISOMER SPECIFIC 2-HYDROXYACID DEHYDROGENASE NAD-BINDING DOMAIN-CONTAINING PROTEIN"/>
    <property type="match status" value="1"/>
</dbReference>
<evidence type="ECO:0000256" key="1">
    <source>
        <dbReference type="ARBA" id="ARBA00023002"/>
    </source>
</evidence>
<dbReference type="Pfam" id="PF02826">
    <property type="entry name" value="2-Hacid_dh_C"/>
    <property type="match status" value="1"/>
</dbReference>
<dbReference type="Proteomes" id="UP000233332">
    <property type="component" value="Unassembled WGS sequence"/>
</dbReference>
<sequence>MATAERIYGVLLSETMDLKTYYSLDFGGAAPDVCLLNPDEVTRPEDIRFAACWLPGPDAFAPYPNLEMAMSVGAGVDALLNHSGLNKDVAVCRVRDPHQAHLMAGYAVHEVVHFEREFPQMARNQVAANWDPLPIRAPADLKVVVLGNGSMGAAIVRALAAVGFAVSVACRRPPEDPIAGVTYFTGDNSVAESVVGMNVVINTLPLTAHTENVLNANLFSRLAKGAWLVQIGRGEHLAEADFIAALESGQLSGATLDVFRTEPLPADHPFWQDQRLRITPHIASDTMPHIVSEQVLLSARELLSGAPLSLSVNSAQGY</sequence>
<dbReference type="AlphaFoldDB" id="A0A2N3L7G7"/>
<evidence type="ECO:0000256" key="2">
    <source>
        <dbReference type="ARBA" id="ARBA00023027"/>
    </source>
</evidence>
<evidence type="ECO:0000259" key="3">
    <source>
        <dbReference type="Pfam" id="PF02826"/>
    </source>
</evidence>
<dbReference type="InterPro" id="IPR036291">
    <property type="entry name" value="NAD(P)-bd_dom_sf"/>
</dbReference>
<dbReference type="GO" id="GO:0051287">
    <property type="term" value="F:NAD binding"/>
    <property type="evidence" value="ECO:0007669"/>
    <property type="project" value="InterPro"/>
</dbReference>
<organism evidence="4 5">
    <name type="scientific">Thalassospira lohafexi</name>
    <dbReference type="NCBI Taxonomy" id="744227"/>
    <lineage>
        <taxon>Bacteria</taxon>
        <taxon>Pseudomonadati</taxon>
        <taxon>Pseudomonadota</taxon>
        <taxon>Alphaproteobacteria</taxon>
        <taxon>Rhodospirillales</taxon>
        <taxon>Thalassospiraceae</taxon>
        <taxon>Thalassospira</taxon>
    </lineage>
</organism>
<dbReference type="SUPFAM" id="SSF51735">
    <property type="entry name" value="NAD(P)-binding Rossmann-fold domains"/>
    <property type="match status" value="1"/>
</dbReference>
<protein>
    <submittedName>
        <fullName evidence="4">Hydroxyacid dehydrogenase</fullName>
    </submittedName>
</protein>
<dbReference type="GO" id="GO:0016491">
    <property type="term" value="F:oxidoreductase activity"/>
    <property type="evidence" value="ECO:0007669"/>
    <property type="project" value="UniProtKB-KW"/>
</dbReference>
<dbReference type="EMBL" id="NXGX01000003">
    <property type="protein sequence ID" value="PKR58765.1"/>
    <property type="molecule type" value="Genomic_DNA"/>
</dbReference>
<evidence type="ECO:0000313" key="5">
    <source>
        <dbReference type="Proteomes" id="UP000233332"/>
    </source>
</evidence>
<evidence type="ECO:0000313" key="4">
    <source>
        <dbReference type="EMBL" id="PKR58765.1"/>
    </source>
</evidence>
<comment type="caution">
    <text evidence="4">The sequence shown here is derived from an EMBL/GenBank/DDBJ whole genome shotgun (WGS) entry which is preliminary data.</text>
</comment>
<dbReference type="RefSeq" id="WP_101301210.1">
    <property type="nucleotide sequence ID" value="NZ_NXGX01000003.1"/>
</dbReference>
<name>A0A2N3L7G7_9PROT</name>
<keyword evidence="2" id="KW-0520">NAD</keyword>